<dbReference type="PANTHER" id="PTHR45813">
    <property type="entry name" value="IG-LIKE DOMAIN-CONTAINING PROTEIN"/>
    <property type="match status" value="1"/>
</dbReference>
<evidence type="ECO:0000313" key="10">
    <source>
        <dbReference type="EMBL" id="BAC35151.1"/>
    </source>
</evidence>
<sequence length="218" mass="24180">MALTTMMAIGFCLGYGCPLLISIITLAVTQPSNSYKRNDVCWLNWSDKSKPLLAFVVPALTIVAVNLVVVLLVLRKLWRPAVGERLNQDDKATAIRMGKSLLVLTPLLGLTWGFGIGTMANSHNLAWHVLFALLNAFQGFFIFCFGILLDTKLRQLLSNKLTTLSSWKQTSKRNASDTVTQPKCLRTFNILQHRGMYALSHTGDSSSDITLTQFLSTE</sequence>
<dbReference type="AGR" id="MGI:1924846"/>
<evidence type="ECO:0000256" key="1">
    <source>
        <dbReference type="ARBA" id="ARBA00004141"/>
    </source>
</evidence>
<reference evidence="10" key="8">
    <citation type="journal article" date="2005" name="Science">
        <title>Antisense Transcription in the Mammalian Transcriptome.</title>
        <authorList>
            <consortium name="RIKEN Genome Exploration Research Group and Genome Science Group (Genome Network Project Core Group) and the FANTOM Consortium"/>
        </authorList>
    </citation>
    <scope>NUCLEOTIDE SEQUENCE</scope>
    <source>
        <strain evidence="10">C57BL/6J</strain>
        <tissue evidence="10">Mammary gland</tissue>
    </source>
</reference>
<reference evidence="10" key="6">
    <citation type="journal article" date="2002" name="Nature">
        <title>Analysis of the mouse transcriptome based on functional annotation of 60,770 full-length cDNAs.</title>
        <authorList>
            <consortium name="The FANTOM Consortium and the RIKEN Genome Exploration Research Group Phase I and II Team"/>
        </authorList>
    </citation>
    <scope>NUCLEOTIDE SEQUENCE</scope>
    <source>
        <strain evidence="10">C57BL/6J</strain>
        <tissue evidence="10">Mammary gland</tissue>
    </source>
</reference>
<proteinExistence type="evidence at transcript level"/>
<dbReference type="FunFam" id="1.20.1070.10:FF:000058">
    <property type="entry name" value="Adhesion G protein-coupled receptor F5"/>
    <property type="match status" value="1"/>
</dbReference>
<gene>
    <name evidence="11" type="primary">Adgrf1</name>
    <name evidence="11" type="synonym">Gpr110</name>
</gene>
<evidence type="ECO:0000256" key="2">
    <source>
        <dbReference type="ARBA" id="ARBA00007343"/>
    </source>
</evidence>
<dbReference type="InterPro" id="IPR051587">
    <property type="entry name" value="Adhesion_GPCR"/>
</dbReference>
<dbReference type="GO" id="GO:0016020">
    <property type="term" value="C:membrane"/>
    <property type="evidence" value="ECO:0007669"/>
    <property type="project" value="UniProtKB-SubCell"/>
</dbReference>
<reference evidence="10" key="3">
    <citation type="journal article" date="2000" name="Genome Res.">
        <title>RIKEN integrated sequence analysis (RISA) system--384-format sequencing pipeline with 384 multicapillary sequencer.</title>
        <authorList>
            <person name="Shibata K."/>
            <person name="Itoh M."/>
            <person name="Aizawa K."/>
            <person name="Nagaoka S."/>
            <person name="Sasaki N."/>
            <person name="Carninci P."/>
            <person name="Konno H."/>
            <person name="Akiyama J."/>
            <person name="Nishi K."/>
            <person name="Kitsunai T."/>
            <person name="Tashiro H."/>
            <person name="Itoh M."/>
            <person name="Sumi N."/>
            <person name="Ishii Y."/>
            <person name="Nakamura S."/>
            <person name="Hazama M."/>
            <person name="Nishine T."/>
            <person name="Harada A."/>
            <person name="Yamamoto R."/>
            <person name="Matsumoto H."/>
            <person name="Sakaguchi S."/>
            <person name="Ikegami T."/>
            <person name="Kashiwagi K."/>
            <person name="Fujiwake S."/>
            <person name="Inoue K."/>
            <person name="Togawa Y."/>
            <person name="Izawa M."/>
            <person name="Ohara E."/>
            <person name="Watahiki M."/>
            <person name="Yoneda Y."/>
            <person name="Ishikawa T."/>
            <person name="Ozawa K."/>
            <person name="Tanaka T."/>
            <person name="Matsuura S."/>
            <person name="Kawai J."/>
            <person name="Okazaki Y."/>
            <person name="Muramatsu M."/>
            <person name="Inoue Y."/>
            <person name="Kira A."/>
            <person name="Hayashizaki Y."/>
        </authorList>
    </citation>
    <scope>NUCLEOTIDE SEQUENCE</scope>
    <source>
        <strain evidence="10">C57BL/6J</strain>
        <tissue evidence="10">Mammary gland</tissue>
    </source>
</reference>
<evidence type="ECO:0000256" key="5">
    <source>
        <dbReference type="ARBA" id="ARBA00023136"/>
    </source>
</evidence>
<dbReference type="AlphaFoldDB" id="Q8BWD9"/>
<keyword evidence="6" id="KW-1015">Disulfide bond</keyword>
<dbReference type="InterPro" id="IPR017981">
    <property type="entry name" value="GPCR_2-like_7TM"/>
</dbReference>
<evidence type="ECO:0000256" key="7">
    <source>
        <dbReference type="ARBA" id="ARBA00023180"/>
    </source>
</evidence>
<comment type="similarity">
    <text evidence="2">Belongs to the G-protein coupled receptor 2 family. Adhesion G-protein coupled receptor (ADGR) subfamily.</text>
</comment>
<feature type="domain" description="G-protein coupled receptors family 2 profile 2" evidence="9">
    <location>
        <begin position="1"/>
        <end position="150"/>
    </location>
</feature>
<dbReference type="PROSITE" id="PS50261">
    <property type="entry name" value="G_PROTEIN_RECEP_F2_4"/>
    <property type="match status" value="1"/>
</dbReference>
<reference evidence="10" key="5">
    <citation type="submission" date="2001-07" db="EMBL/GenBank/DDBJ databases">
        <authorList>
            <person name="Adachi J."/>
            <person name="Aizawa K."/>
            <person name="Akimura T."/>
            <person name="Arakawa T."/>
            <person name="Bono H."/>
            <person name="Carninci P."/>
            <person name="Fukuda S."/>
            <person name="Furuno M."/>
            <person name="Hanagaki T."/>
            <person name="Hara A."/>
            <person name="Hashizume W."/>
            <person name="Hayashida K."/>
            <person name="Hayatsu N."/>
            <person name="Hiramoto K."/>
            <person name="Hiraoka T."/>
            <person name="Hirozane T."/>
            <person name="Hori F."/>
            <person name="Imotani K."/>
            <person name="Ishii Y."/>
            <person name="Itoh M."/>
            <person name="Kagawa I."/>
            <person name="Kasukawa T."/>
            <person name="Katoh H."/>
            <person name="Kawai J."/>
            <person name="Kojima Y."/>
            <person name="Kondo S."/>
            <person name="Konno H."/>
            <person name="Kouda M."/>
            <person name="Koya S."/>
            <person name="Kurihara C."/>
            <person name="Matsuyama T."/>
            <person name="Miyazaki A."/>
            <person name="Murata M."/>
            <person name="Nakamura M."/>
            <person name="Nishi K."/>
            <person name="Nomura K."/>
            <person name="Numazaki R."/>
            <person name="Ohno M."/>
            <person name="Ohsato N."/>
            <person name="Okazaki Y."/>
            <person name="Saito R."/>
            <person name="Saitoh H."/>
            <person name="Sakai C."/>
            <person name="Sakai K."/>
            <person name="Sakazume N."/>
            <person name="Sano H."/>
            <person name="Sasaki D."/>
            <person name="Shibata K."/>
            <person name="Shinagawa A."/>
            <person name="Shiraki T."/>
            <person name="Sogabe Y."/>
            <person name="Tagami M."/>
            <person name="Tagawa A."/>
            <person name="Takahashi F."/>
            <person name="Takaku-Akahira S."/>
            <person name="Takeda Y."/>
            <person name="Tanaka T."/>
            <person name="Tomaru A."/>
            <person name="Toya T."/>
            <person name="Yasunishi A."/>
            <person name="Muramatsu M."/>
            <person name="Hayashizaki Y."/>
        </authorList>
    </citation>
    <scope>NUCLEOTIDE SEQUENCE</scope>
    <source>
        <strain evidence="10">C57BL/6J</strain>
        <tissue evidence="10">Mammary gland</tissue>
    </source>
</reference>
<reference evidence="10" key="1">
    <citation type="journal article" date="1999" name="Methods Enzymol.">
        <title>High-efficiency full-length cDNA cloning.</title>
        <authorList>
            <person name="Carninci P."/>
            <person name="Hayashizaki Y."/>
        </authorList>
    </citation>
    <scope>NUCLEOTIDE SEQUENCE</scope>
    <source>
        <strain evidence="10">C57BL/6J</strain>
        <tissue evidence="10">Mammary gland</tissue>
    </source>
</reference>
<feature type="transmembrane region" description="Helical" evidence="8">
    <location>
        <begin position="52"/>
        <end position="74"/>
    </location>
</feature>
<name>Q8BWD9_MOUSE</name>
<reference evidence="10" key="4">
    <citation type="journal article" date="2001" name="Nature">
        <title>Functional annotation of a full-length mouse cDNA collection.</title>
        <authorList>
            <consortium name="The RIKEN Genome Exploration Research Group Phase II Team and the FANTOM Consortium"/>
        </authorList>
    </citation>
    <scope>NUCLEOTIDE SEQUENCE</scope>
    <source>
        <strain evidence="10">C57BL/6J</strain>
        <tissue evidence="10">Mammary gland</tissue>
    </source>
</reference>
<evidence type="ECO:0000256" key="6">
    <source>
        <dbReference type="ARBA" id="ARBA00023157"/>
    </source>
</evidence>
<evidence type="ECO:0000313" key="11">
    <source>
        <dbReference type="MGI" id="MGI:1924846"/>
    </source>
</evidence>
<evidence type="ECO:0000256" key="4">
    <source>
        <dbReference type="ARBA" id="ARBA00022989"/>
    </source>
</evidence>
<dbReference type="Pfam" id="PF00002">
    <property type="entry name" value="7tm_2"/>
    <property type="match status" value="1"/>
</dbReference>
<dbReference type="GO" id="GO:0007166">
    <property type="term" value="P:cell surface receptor signaling pathway"/>
    <property type="evidence" value="ECO:0007669"/>
    <property type="project" value="InterPro"/>
</dbReference>
<reference evidence="10" key="2">
    <citation type="journal article" date="2000" name="Genome Res.">
        <title>Normalization and subtraction of cap-trapper-selected cDNAs to prepare full-length cDNA libraries for rapid discovery of new genes.</title>
        <authorList>
            <person name="Carninci P."/>
            <person name="Shibata Y."/>
            <person name="Hayatsu N."/>
            <person name="Sugahara Y."/>
            <person name="Shibata K."/>
            <person name="Itoh M."/>
            <person name="Konno H."/>
            <person name="Okazaki Y."/>
            <person name="Muramatsu M."/>
            <person name="Hayashizaki Y."/>
        </authorList>
    </citation>
    <scope>NUCLEOTIDE SEQUENCE</scope>
    <source>
        <strain evidence="10">C57BL/6J</strain>
        <tissue evidence="10">Mammary gland</tissue>
    </source>
</reference>
<feature type="transmembrane region" description="Helical" evidence="8">
    <location>
        <begin position="101"/>
        <end position="120"/>
    </location>
</feature>
<accession>Q8BWD9</accession>
<feature type="transmembrane region" description="Helical" evidence="8">
    <location>
        <begin position="7"/>
        <end position="28"/>
    </location>
</feature>
<evidence type="ECO:0000256" key="3">
    <source>
        <dbReference type="ARBA" id="ARBA00022692"/>
    </source>
</evidence>
<dbReference type="EMBL" id="AK052799">
    <property type="protein sequence ID" value="BAC35151.1"/>
    <property type="molecule type" value="mRNA"/>
</dbReference>
<reference evidence="10" key="7">
    <citation type="journal article" date="2005" name="Science">
        <title>The Transcriptional Landscape of the Mammalian Genome.</title>
        <authorList>
            <consortium name="The FANTOM Consortium"/>
            <consortium name="Riken Genome Exploration Research Group and Genome Science Group (Genome Network Project Core Group)"/>
        </authorList>
    </citation>
    <scope>NUCLEOTIDE SEQUENCE</scope>
    <source>
        <strain evidence="10">C57BL/6J</strain>
        <tissue evidence="10">Mammary gland</tissue>
    </source>
</reference>
<protein>
    <recommendedName>
        <fullName evidence="9">G-protein coupled receptors family 2 profile 2 domain-containing protein</fullName>
    </recommendedName>
</protein>
<comment type="subcellular location">
    <subcellularLocation>
        <location evidence="1">Membrane</location>
        <topology evidence="1">Multi-pass membrane protein</topology>
    </subcellularLocation>
</comment>
<dbReference type="Gene3D" id="1.20.1070.10">
    <property type="entry name" value="Rhodopsin 7-helix transmembrane proteins"/>
    <property type="match status" value="1"/>
</dbReference>
<keyword evidence="5 8" id="KW-0472">Membrane</keyword>
<dbReference type="MGI" id="MGI:1924846">
    <property type="gene designation" value="Adgrf1"/>
</dbReference>
<dbReference type="GO" id="GO:0004930">
    <property type="term" value="F:G protein-coupled receptor activity"/>
    <property type="evidence" value="ECO:0007669"/>
    <property type="project" value="InterPro"/>
</dbReference>
<organism evidence="10">
    <name type="scientific">Mus musculus</name>
    <name type="common">Mouse</name>
    <dbReference type="NCBI Taxonomy" id="10090"/>
    <lineage>
        <taxon>Eukaryota</taxon>
        <taxon>Metazoa</taxon>
        <taxon>Chordata</taxon>
        <taxon>Craniata</taxon>
        <taxon>Vertebrata</taxon>
        <taxon>Euteleostomi</taxon>
        <taxon>Mammalia</taxon>
        <taxon>Eutheria</taxon>
        <taxon>Euarchontoglires</taxon>
        <taxon>Glires</taxon>
        <taxon>Rodentia</taxon>
        <taxon>Myomorpha</taxon>
        <taxon>Muroidea</taxon>
        <taxon>Muridae</taxon>
        <taxon>Murinae</taxon>
        <taxon>Mus</taxon>
        <taxon>Mus</taxon>
    </lineage>
</organism>
<keyword evidence="7" id="KW-0325">Glycoprotein</keyword>
<keyword evidence="4 8" id="KW-1133">Transmembrane helix</keyword>
<dbReference type="PANTHER" id="PTHR45813:SF3">
    <property type="entry name" value="ADHESION G-PROTEIN COUPLED RECEPTOR F1"/>
    <property type="match status" value="1"/>
</dbReference>
<evidence type="ECO:0000259" key="9">
    <source>
        <dbReference type="PROSITE" id="PS50261"/>
    </source>
</evidence>
<keyword evidence="3 8" id="KW-0812">Transmembrane</keyword>
<evidence type="ECO:0000256" key="8">
    <source>
        <dbReference type="SAM" id="Phobius"/>
    </source>
</evidence>
<feature type="transmembrane region" description="Helical" evidence="8">
    <location>
        <begin position="126"/>
        <end position="149"/>
    </location>
</feature>
<dbReference type="InterPro" id="IPR000832">
    <property type="entry name" value="GPCR_2_secretin-like"/>
</dbReference>